<dbReference type="GO" id="GO:0003712">
    <property type="term" value="F:transcription coregulator activity"/>
    <property type="evidence" value="ECO:0007669"/>
    <property type="project" value="InterPro"/>
</dbReference>
<dbReference type="GO" id="GO:0005634">
    <property type="term" value="C:nucleus"/>
    <property type="evidence" value="ECO:0007669"/>
    <property type="project" value="UniProtKB-SubCell"/>
</dbReference>
<evidence type="ECO:0000256" key="4">
    <source>
        <dbReference type="ARBA" id="ARBA00023015"/>
    </source>
</evidence>
<evidence type="ECO:0000259" key="10">
    <source>
        <dbReference type="PROSITE" id="PS50102"/>
    </source>
</evidence>
<evidence type="ECO:0000256" key="7">
    <source>
        <dbReference type="ARBA" id="ARBA00023242"/>
    </source>
</evidence>
<evidence type="ECO:0000313" key="12">
    <source>
        <dbReference type="Proteomes" id="UP001168821"/>
    </source>
</evidence>
<dbReference type="InterPro" id="IPR000504">
    <property type="entry name" value="RRM_dom"/>
</dbReference>
<feature type="region of interest" description="Disordered" evidence="9">
    <location>
        <begin position="287"/>
        <end position="307"/>
    </location>
</feature>
<dbReference type="InterPro" id="IPR034605">
    <property type="entry name" value="PGC-1"/>
</dbReference>
<evidence type="ECO:0000256" key="8">
    <source>
        <dbReference type="PROSITE-ProRule" id="PRU00176"/>
    </source>
</evidence>
<dbReference type="Pfam" id="PF00076">
    <property type="entry name" value="RRM_1"/>
    <property type="match status" value="1"/>
</dbReference>
<evidence type="ECO:0000256" key="2">
    <source>
        <dbReference type="ARBA" id="ARBA00022553"/>
    </source>
</evidence>
<protein>
    <recommendedName>
        <fullName evidence="10">RRM domain-containing protein</fullName>
    </recommendedName>
</protein>
<keyword evidence="6" id="KW-0804">Transcription</keyword>
<dbReference type="InterPro" id="IPR012677">
    <property type="entry name" value="Nucleotide-bd_a/b_plait_sf"/>
</dbReference>
<dbReference type="PANTHER" id="PTHR15528:SF11">
    <property type="entry name" value="FI18188P1"/>
    <property type="match status" value="1"/>
</dbReference>
<evidence type="ECO:0000256" key="6">
    <source>
        <dbReference type="ARBA" id="ARBA00023163"/>
    </source>
</evidence>
<feature type="compositionally biased region" description="Acidic residues" evidence="9">
    <location>
        <begin position="635"/>
        <end position="646"/>
    </location>
</feature>
<feature type="compositionally biased region" description="Low complexity" evidence="9">
    <location>
        <begin position="657"/>
        <end position="671"/>
    </location>
</feature>
<dbReference type="AlphaFoldDB" id="A0AA38HTB7"/>
<gene>
    <name evidence="11" type="ORF">Zmor_026275</name>
</gene>
<evidence type="ECO:0000313" key="11">
    <source>
        <dbReference type="EMBL" id="KAJ3643573.1"/>
    </source>
</evidence>
<feature type="region of interest" description="Disordered" evidence="9">
    <location>
        <begin position="494"/>
        <end position="515"/>
    </location>
</feature>
<evidence type="ECO:0000256" key="1">
    <source>
        <dbReference type="ARBA" id="ARBA00004123"/>
    </source>
</evidence>
<keyword evidence="3 8" id="KW-0694">RNA-binding</keyword>
<reference evidence="11" key="1">
    <citation type="journal article" date="2023" name="G3 (Bethesda)">
        <title>Whole genome assemblies of Zophobas morio and Tenebrio molitor.</title>
        <authorList>
            <person name="Kaur S."/>
            <person name="Stinson S.A."/>
            <person name="diCenzo G.C."/>
        </authorList>
    </citation>
    <scope>NUCLEOTIDE SEQUENCE</scope>
    <source>
        <strain evidence="11">QUZm001</strain>
    </source>
</reference>
<evidence type="ECO:0000256" key="3">
    <source>
        <dbReference type="ARBA" id="ARBA00022884"/>
    </source>
</evidence>
<keyword evidence="7" id="KW-0539">Nucleus</keyword>
<feature type="region of interest" description="Disordered" evidence="9">
    <location>
        <begin position="623"/>
        <end position="719"/>
    </location>
</feature>
<evidence type="ECO:0000256" key="5">
    <source>
        <dbReference type="ARBA" id="ARBA00023159"/>
    </source>
</evidence>
<dbReference type="Proteomes" id="UP001168821">
    <property type="component" value="Unassembled WGS sequence"/>
</dbReference>
<dbReference type="InterPro" id="IPR035979">
    <property type="entry name" value="RBD_domain_sf"/>
</dbReference>
<comment type="subcellular location">
    <subcellularLocation>
        <location evidence="1">Nucleus</location>
    </subcellularLocation>
</comment>
<dbReference type="SMART" id="SM00360">
    <property type="entry name" value="RRM"/>
    <property type="match status" value="1"/>
</dbReference>
<keyword evidence="12" id="KW-1185">Reference proteome</keyword>
<comment type="caution">
    <text evidence="11">The sequence shown here is derived from an EMBL/GenBank/DDBJ whole genome shotgun (WGS) entry which is preliminary data.</text>
</comment>
<feature type="region of interest" description="Disordered" evidence="9">
    <location>
        <begin position="382"/>
        <end position="402"/>
    </location>
</feature>
<feature type="compositionally biased region" description="Basic and acidic residues" evidence="9">
    <location>
        <begin position="289"/>
        <end position="299"/>
    </location>
</feature>
<dbReference type="PROSITE" id="PS50102">
    <property type="entry name" value="RRM"/>
    <property type="match status" value="1"/>
</dbReference>
<dbReference type="SUPFAM" id="SSF54928">
    <property type="entry name" value="RNA-binding domain, RBD"/>
    <property type="match status" value="1"/>
</dbReference>
<dbReference type="Gene3D" id="3.30.70.330">
    <property type="match status" value="1"/>
</dbReference>
<evidence type="ECO:0000256" key="9">
    <source>
        <dbReference type="SAM" id="MobiDB-lite"/>
    </source>
</evidence>
<organism evidence="11 12">
    <name type="scientific">Zophobas morio</name>
    <dbReference type="NCBI Taxonomy" id="2755281"/>
    <lineage>
        <taxon>Eukaryota</taxon>
        <taxon>Metazoa</taxon>
        <taxon>Ecdysozoa</taxon>
        <taxon>Arthropoda</taxon>
        <taxon>Hexapoda</taxon>
        <taxon>Insecta</taxon>
        <taxon>Pterygota</taxon>
        <taxon>Neoptera</taxon>
        <taxon>Endopterygota</taxon>
        <taxon>Coleoptera</taxon>
        <taxon>Polyphaga</taxon>
        <taxon>Cucujiformia</taxon>
        <taxon>Tenebrionidae</taxon>
        <taxon>Zophobas</taxon>
    </lineage>
</organism>
<feature type="compositionally biased region" description="Basic residues" evidence="9">
    <location>
        <begin position="672"/>
        <end position="688"/>
    </location>
</feature>
<keyword evidence="2" id="KW-0597">Phosphoprotein</keyword>
<proteinExistence type="predicted"/>
<keyword evidence="4" id="KW-0805">Transcription regulation</keyword>
<keyword evidence="5" id="KW-0010">Activator</keyword>
<sequence>MDTSLLNLEEHFSTYHDYGESDDRSSLGDNNRGFFNEWEDERELNGDIGLIPESSSFCETLKDMSDPTDSPTSVLFHKMIDWSAYIYVDGVENFSQDSISNPMLELNEYKERPSLDGKDLSNFDLATYINEPEDTSPAKRKVKSAGKKIDKEAQRYIIDDKNDKLDTSDEIDVETISEGTSLPVLEANDAFSLLEQFEASEKPILSKTSTNLTDSFGFSSSLVNNIEMEVNQIPRNPIEIFEKVPQTPIDIFEDVKVEPPVVEEVKVEEAKVEDAKVEEPMEIEPVSIKQEEIKDEGKSKPPTSESQTYVKNKQILDALPQELIARINESGKRKTITVIPPIPNKKRGAVRSVDAVSQHRNKIAKTSPNEQVQLDHDYCAAASPYPKEPRKDSGFQSEEDDRSVIRNQPTVKTADGKLMVSLLKVNTIHSTNQKKKLNLEEYKKRRFINSNMASQSNSPINSNCSSPLPEDENLKRLKHHELLMKMASDLLKTQAKSAKSNEATVAPPKPPVPSPPQVVLAPAPERIVPPPDLEVKTYVSIATNTDISSINCSKSIIASTRQLEEIKPLLKKVSDKINSNSFITSLIENIPKAKTRVNTYIKSENQEVVREDKIIHYLKKDRVPAKTRSVGSQTEFDEVNLDDDDDVQSRYRRRIEGGSSPGSSSSGSSRSGRSRRRTSSNSSRHSRSSRSSDSPLSTSSRSSRSRSISPKRGRQCSAERLREVEERRVIYVGRIASGTTKDDLRRRFAQFGPITNVSLHFRDYGDNFGFVTFANKEDAYEALEHGNDHVYPKYDLSFGGRRIFCKTTYSDLDNMREDDYTYYPNRAPDCSFDALLRAAQEKIRKRKS</sequence>
<dbReference type="EMBL" id="JALNTZ010000008">
    <property type="protein sequence ID" value="KAJ3643573.1"/>
    <property type="molecule type" value="Genomic_DNA"/>
</dbReference>
<feature type="compositionally biased region" description="Low complexity" evidence="9">
    <location>
        <begin position="689"/>
        <end position="708"/>
    </location>
</feature>
<dbReference type="GO" id="GO:0003723">
    <property type="term" value="F:RNA binding"/>
    <property type="evidence" value="ECO:0007669"/>
    <property type="project" value="UniProtKB-UniRule"/>
</dbReference>
<feature type="domain" description="RRM" evidence="10">
    <location>
        <begin position="728"/>
        <end position="810"/>
    </location>
</feature>
<dbReference type="PANTHER" id="PTHR15528">
    <property type="entry name" value="PEROXISOME PROLIFERATOR ACTIVATED RECEPTOR GAMMA COACTIVATOR 1 PGC-1 -RELATED"/>
    <property type="match status" value="1"/>
</dbReference>
<name>A0AA38HTB7_9CUCU</name>
<accession>A0AA38HTB7</accession>
<dbReference type="GO" id="GO:0045944">
    <property type="term" value="P:positive regulation of transcription by RNA polymerase II"/>
    <property type="evidence" value="ECO:0007669"/>
    <property type="project" value="TreeGrafter"/>
</dbReference>